<accession>A0A1X7VTM9</accession>
<evidence type="ECO:0000313" key="1">
    <source>
        <dbReference type="EnsemblMetazoa" id="Aqu2.1.43200_001"/>
    </source>
</evidence>
<dbReference type="InParanoid" id="A0A1X7VTM9"/>
<sequence length="20" mass="2169">IGIVIVITKMTHTNLPLSMS</sequence>
<protein>
    <submittedName>
        <fullName evidence="1">Uncharacterized protein</fullName>
    </submittedName>
</protein>
<reference evidence="1" key="1">
    <citation type="submission" date="2017-05" db="UniProtKB">
        <authorList>
            <consortium name="EnsemblMetazoa"/>
        </authorList>
    </citation>
    <scope>IDENTIFICATION</scope>
</reference>
<name>A0A1X7VTM9_AMPQE</name>
<dbReference type="AlphaFoldDB" id="A0A1X7VTM9"/>
<proteinExistence type="predicted"/>
<organism evidence="1">
    <name type="scientific">Amphimedon queenslandica</name>
    <name type="common">Sponge</name>
    <dbReference type="NCBI Taxonomy" id="400682"/>
    <lineage>
        <taxon>Eukaryota</taxon>
        <taxon>Metazoa</taxon>
        <taxon>Porifera</taxon>
        <taxon>Demospongiae</taxon>
        <taxon>Heteroscleromorpha</taxon>
        <taxon>Haplosclerida</taxon>
        <taxon>Niphatidae</taxon>
        <taxon>Amphimedon</taxon>
    </lineage>
</organism>
<dbReference type="EnsemblMetazoa" id="Aqu2.1.43200_001">
    <property type="protein sequence ID" value="Aqu2.1.43200_001"/>
    <property type="gene ID" value="Aqu2.1.43200"/>
</dbReference>